<reference evidence="1" key="1">
    <citation type="submission" date="2021-06" db="EMBL/GenBank/DDBJ databases">
        <authorList>
            <person name="Hodson N. C."/>
            <person name="Mongue J. A."/>
            <person name="Jaron S. K."/>
        </authorList>
    </citation>
    <scope>NUCLEOTIDE SEQUENCE</scope>
</reference>
<gene>
    <name evidence="1" type="ORF">AFUS01_LOCUS42529</name>
</gene>
<sequence>MGNQGHRGRLGETAYLNCQSLKVNNSRSNFPEIFGGMLIFRSGNSQSLKGKSLQKKSSNTVYSCDWRDGRNANHSLNPAWTSDLPPEKDYVMEECRSTGEDDCKIDDIAKRYSGTTTKQLIKLNGSPVLFNAQITVLLFSYRHRFRC</sequence>
<keyword evidence="2" id="KW-1185">Reference proteome</keyword>
<name>A0A8J2LGX5_9HEXA</name>
<organism evidence="1 2">
    <name type="scientific">Allacma fusca</name>
    <dbReference type="NCBI Taxonomy" id="39272"/>
    <lineage>
        <taxon>Eukaryota</taxon>
        <taxon>Metazoa</taxon>
        <taxon>Ecdysozoa</taxon>
        <taxon>Arthropoda</taxon>
        <taxon>Hexapoda</taxon>
        <taxon>Collembola</taxon>
        <taxon>Symphypleona</taxon>
        <taxon>Sminthuridae</taxon>
        <taxon>Allacma</taxon>
    </lineage>
</organism>
<protein>
    <submittedName>
        <fullName evidence="1">Uncharacterized protein</fullName>
    </submittedName>
</protein>
<proteinExistence type="predicted"/>
<dbReference type="Proteomes" id="UP000708208">
    <property type="component" value="Unassembled WGS sequence"/>
</dbReference>
<dbReference type="AlphaFoldDB" id="A0A8J2LGX5"/>
<accession>A0A8J2LGX5</accession>
<evidence type="ECO:0000313" key="1">
    <source>
        <dbReference type="EMBL" id="CAG7832869.1"/>
    </source>
</evidence>
<evidence type="ECO:0000313" key="2">
    <source>
        <dbReference type="Proteomes" id="UP000708208"/>
    </source>
</evidence>
<dbReference type="EMBL" id="CAJVCH010567412">
    <property type="protein sequence ID" value="CAG7832869.1"/>
    <property type="molecule type" value="Genomic_DNA"/>
</dbReference>
<comment type="caution">
    <text evidence="1">The sequence shown here is derived from an EMBL/GenBank/DDBJ whole genome shotgun (WGS) entry which is preliminary data.</text>
</comment>